<organism evidence="1 2">
    <name type="scientific">Clavelina lepadiformis</name>
    <name type="common">Light-bulb sea squirt</name>
    <name type="synonym">Ascidia lepadiformis</name>
    <dbReference type="NCBI Taxonomy" id="159417"/>
    <lineage>
        <taxon>Eukaryota</taxon>
        <taxon>Metazoa</taxon>
        <taxon>Chordata</taxon>
        <taxon>Tunicata</taxon>
        <taxon>Ascidiacea</taxon>
        <taxon>Aplousobranchia</taxon>
        <taxon>Clavelinidae</taxon>
        <taxon>Clavelina</taxon>
    </lineage>
</organism>
<reference evidence="1 2" key="1">
    <citation type="submission" date="2024-02" db="EMBL/GenBank/DDBJ databases">
        <authorList>
            <person name="Daric V."/>
            <person name="Darras S."/>
        </authorList>
    </citation>
    <scope>NUCLEOTIDE SEQUENCE [LARGE SCALE GENOMIC DNA]</scope>
</reference>
<dbReference type="EMBL" id="CAWYQH010000013">
    <property type="protein sequence ID" value="CAK8674981.1"/>
    <property type="molecule type" value="Genomic_DNA"/>
</dbReference>
<dbReference type="Proteomes" id="UP001642483">
    <property type="component" value="Unassembled WGS sequence"/>
</dbReference>
<protein>
    <submittedName>
        <fullName evidence="1">Uncharacterized protein</fullName>
    </submittedName>
</protein>
<gene>
    <name evidence="1" type="ORF">CVLEPA_LOCUS4621</name>
</gene>
<keyword evidence="2" id="KW-1185">Reference proteome</keyword>
<sequence length="120" mass="13792">MGINSSSEANPFDREWFNPRWKGNGYKKNHGRQEGLVFKRGNGLRSEMTSGKWRTPRAYFAMRKLNQTGCNYRHGREEPEIMTQSGNIQPEIPSTIRMLVICCKGVKNSDLAWNVDEPSL</sequence>
<evidence type="ECO:0000313" key="1">
    <source>
        <dbReference type="EMBL" id="CAK8674981.1"/>
    </source>
</evidence>
<proteinExistence type="predicted"/>
<evidence type="ECO:0000313" key="2">
    <source>
        <dbReference type="Proteomes" id="UP001642483"/>
    </source>
</evidence>
<comment type="caution">
    <text evidence="1">The sequence shown here is derived from an EMBL/GenBank/DDBJ whole genome shotgun (WGS) entry which is preliminary data.</text>
</comment>
<accession>A0ABP0F5J6</accession>
<name>A0ABP0F5J6_CLALP</name>